<feature type="chain" id="PRO_5043001563" description="Small secreted protein" evidence="1">
    <location>
        <begin position="20"/>
        <end position="105"/>
    </location>
</feature>
<evidence type="ECO:0008006" key="4">
    <source>
        <dbReference type="Google" id="ProtNLM"/>
    </source>
</evidence>
<keyword evidence="1" id="KW-0732">Signal</keyword>
<dbReference type="AlphaFoldDB" id="A0AAN6GMV5"/>
<sequence>MKFVTFAATTFALASIAVAVDDRQLVKFSPTTKNFCEKWNTHCKAYKPKHTGLTFEGTLCEAGDYKGMHKNTEARVFCSFKDSTGKIHLVTKHIAAETGAKFITA</sequence>
<comment type="caution">
    <text evidence="2">The sequence shown here is derived from an EMBL/GenBank/DDBJ whole genome shotgun (WGS) entry which is preliminary data.</text>
</comment>
<evidence type="ECO:0000313" key="2">
    <source>
        <dbReference type="EMBL" id="KAK0548096.1"/>
    </source>
</evidence>
<dbReference type="Proteomes" id="UP001176517">
    <property type="component" value="Unassembled WGS sequence"/>
</dbReference>
<feature type="signal peptide" evidence="1">
    <location>
        <begin position="1"/>
        <end position="19"/>
    </location>
</feature>
<gene>
    <name evidence="2" type="ORF">OC846_004615</name>
</gene>
<dbReference type="EMBL" id="JAPDMZ010000144">
    <property type="protein sequence ID" value="KAK0548096.1"/>
    <property type="molecule type" value="Genomic_DNA"/>
</dbReference>
<protein>
    <recommendedName>
        <fullName evidence="4">Small secreted protein</fullName>
    </recommendedName>
</protein>
<accession>A0AAN6GMV5</accession>
<name>A0AAN6GMV5_9BASI</name>
<reference evidence="2" key="1">
    <citation type="journal article" date="2023" name="PhytoFront">
        <title>Draft Genome Resources of Seven Strains of Tilletia horrida, Causal Agent of Kernel Smut of Rice.</title>
        <authorList>
            <person name="Khanal S."/>
            <person name="Antony Babu S."/>
            <person name="Zhou X.G."/>
        </authorList>
    </citation>
    <scope>NUCLEOTIDE SEQUENCE</scope>
    <source>
        <strain evidence="2">TX6</strain>
    </source>
</reference>
<keyword evidence="3" id="KW-1185">Reference proteome</keyword>
<proteinExistence type="predicted"/>
<organism evidence="2 3">
    <name type="scientific">Tilletia horrida</name>
    <dbReference type="NCBI Taxonomy" id="155126"/>
    <lineage>
        <taxon>Eukaryota</taxon>
        <taxon>Fungi</taxon>
        <taxon>Dikarya</taxon>
        <taxon>Basidiomycota</taxon>
        <taxon>Ustilaginomycotina</taxon>
        <taxon>Exobasidiomycetes</taxon>
        <taxon>Tilletiales</taxon>
        <taxon>Tilletiaceae</taxon>
        <taxon>Tilletia</taxon>
    </lineage>
</organism>
<evidence type="ECO:0000256" key="1">
    <source>
        <dbReference type="SAM" id="SignalP"/>
    </source>
</evidence>
<evidence type="ECO:0000313" key="3">
    <source>
        <dbReference type="Proteomes" id="UP001176517"/>
    </source>
</evidence>